<reference evidence="1 2" key="1">
    <citation type="submission" date="2023-11" db="EMBL/GenBank/DDBJ databases">
        <authorList>
            <person name="Hedman E."/>
            <person name="Englund M."/>
            <person name="Stromberg M."/>
            <person name="Nyberg Akerstrom W."/>
            <person name="Nylinder S."/>
            <person name="Jareborg N."/>
            <person name="Kallberg Y."/>
            <person name="Kronander E."/>
        </authorList>
    </citation>
    <scope>NUCLEOTIDE SEQUENCE [LARGE SCALE GENOMIC DNA]</scope>
</reference>
<proteinExistence type="predicted"/>
<dbReference type="SUPFAM" id="SSF53098">
    <property type="entry name" value="Ribonuclease H-like"/>
    <property type="match status" value="1"/>
</dbReference>
<dbReference type="PANTHER" id="PTHR47331:SF1">
    <property type="entry name" value="GAG-LIKE PROTEIN"/>
    <property type="match status" value="1"/>
</dbReference>
<name>A0AAV1KDS1_9NEOP</name>
<dbReference type="AlphaFoldDB" id="A0AAV1KDS1"/>
<dbReference type="InterPro" id="IPR012337">
    <property type="entry name" value="RNaseH-like_sf"/>
</dbReference>
<evidence type="ECO:0000313" key="1">
    <source>
        <dbReference type="EMBL" id="CAK1579886.1"/>
    </source>
</evidence>
<dbReference type="Proteomes" id="UP001314205">
    <property type="component" value="Unassembled WGS sequence"/>
</dbReference>
<dbReference type="Gene3D" id="3.30.420.10">
    <property type="entry name" value="Ribonuclease H-like superfamily/Ribonuclease H"/>
    <property type="match status" value="1"/>
</dbReference>
<sequence>MGDLPRVRITPARPFLHSGVDFAGPYQILRSKGRGFNITKAYIAIFVCMSTKAIHLVLVGDLTSEAFIGAFRRFVARMG</sequence>
<accession>A0AAV1KDS1</accession>
<evidence type="ECO:0000313" key="2">
    <source>
        <dbReference type="Proteomes" id="UP001314205"/>
    </source>
</evidence>
<dbReference type="EMBL" id="CAVLGL010000013">
    <property type="protein sequence ID" value="CAK1579886.1"/>
    <property type="molecule type" value="Genomic_DNA"/>
</dbReference>
<dbReference type="InterPro" id="IPR036397">
    <property type="entry name" value="RNaseH_sf"/>
</dbReference>
<comment type="caution">
    <text evidence="1">The sequence shown here is derived from an EMBL/GenBank/DDBJ whole genome shotgun (WGS) entry which is preliminary data.</text>
</comment>
<protein>
    <submittedName>
        <fullName evidence="1">Uncharacterized protein</fullName>
    </submittedName>
</protein>
<organism evidence="1 2">
    <name type="scientific">Parnassius mnemosyne</name>
    <name type="common">clouded apollo</name>
    <dbReference type="NCBI Taxonomy" id="213953"/>
    <lineage>
        <taxon>Eukaryota</taxon>
        <taxon>Metazoa</taxon>
        <taxon>Ecdysozoa</taxon>
        <taxon>Arthropoda</taxon>
        <taxon>Hexapoda</taxon>
        <taxon>Insecta</taxon>
        <taxon>Pterygota</taxon>
        <taxon>Neoptera</taxon>
        <taxon>Endopterygota</taxon>
        <taxon>Lepidoptera</taxon>
        <taxon>Glossata</taxon>
        <taxon>Ditrysia</taxon>
        <taxon>Papilionoidea</taxon>
        <taxon>Papilionidae</taxon>
        <taxon>Parnassiinae</taxon>
        <taxon>Parnassini</taxon>
        <taxon>Parnassius</taxon>
        <taxon>Driopa</taxon>
    </lineage>
</organism>
<keyword evidence="2" id="KW-1185">Reference proteome</keyword>
<dbReference type="GO" id="GO:0003676">
    <property type="term" value="F:nucleic acid binding"/>
    <property type="evidence" value="ECO:0007669"/>
    <property type="project" value="InterPro"/>
</dbReference>
<gene>
    <name evidence="1" type="ORF">PARMNEM_LOCUS1765</name>
</gene>
<dbReference type="PANTHER" id="PTHR47331">
    <property type="entry name" value="PHD-TYPE DOMAIN-CONTAINING PROTEIN"/>
    <property type="match status" value="1"/>
</dbReference>